<comment type="caution">
    <text evidence="1">The sequence shown here is derived from an EMBL/GenBank/DDBJ whole genome shotgun (WGS) entry which is preliminary data.</text>
</comment>
<dbReference type="InterPro" id="IPR016181">
    <property type="entry name" value="Acyl_CoA_acyltransferase"/>
</dbReference>
<gene>
    <name evidence="1" type="ORF">BDA99DRAFT_537484</name>
</gene>
<dbReference type="AlphaFoldDB" id="A0AAD5JZQ1"/>
<dbReference type="Proteomes" id="UP001209540">
    <property type="component" value="Unassembled WGS sequence"/>
</dbReference>
<accession>A0AAD5JZQ1</accession>
<dbReference type="SUPFAM" id="SSF55729">
    <property type="entry name" value="Acyl-CoA N-acyltransferases (Nat)"/>
    <property type="match status" value="1"/>
</dbReference>
<dbReference type="Gene3D" id="3.40.630.30">
    <property type="match status" value="1"/>
</dbReference>
<keyword evidence="2" id="KW-1185">Reference proteome</keyword>
<name>A0AAD5JZQ1_9FUNG</name>
<proteinExistence type="predicted"/>
<evidence type="ECO:0000313" key="1">
    <source>
        <dbReference type="EMBL" id="KAI9262138.1"/>
    </source>
</evidence>
<organism evidence="1 2">
    <name type="scientific">Phascolomyces articulosus</name>
    <dbReference type="NCBI Taxonomy" id="60185"/>
    <lineage>
        <taxon>Eukaryota</taxon>
        <taxon>Fungi</taxon>
        <taxon>Fungi incertae sedis</taxon>
        <taxon>Mucoromycota</taxon>
        <taxon>Mucoromycotina</taxon>
        <taxon>Mucoromycetes</taxon>
        <taxon>Mucorales</taxon>
        <taxon>Lichtheimiaceae</taxon>
        <taxon>Phascolomyces</taxon>
    </lineage>
</organism>
<dbReference type="EMBL" id="JAIXMP010000014">
    <property type="protein sequence ID" value="KAI9262138.1"/>
    <property type="molecule type" value="Genomic_DNA"/>
</dbReference>
<sequence length="244" mass="28433">MTRAKEWTLGKDYYIRPAILYDLSITDEIVSVINSSFLSEDGWTTDKQIIIGDRISVQDIIDYIYETVNDSKKTVLLLAFKRRKLYFSTGVTFTTITTTKENKKDTVIGTVMMKGFDEKLFSNSFWRDQDDDSTMPQNDIKHYCYSDIYSVLPEYQSTGIGFGIAKASIECARALMGYKYMLSWTFVDRKPEVISYYLNKIGFQLMGILKYPKQEILQDKKKIACYLIRKDLFDSEHLQKRSKL</sequence>
<reference evidence="1" key="2">
    <citation type="submission" date="2023-02" db="EMBL/GenBank/DDBJ databases">
        <authorList>
            <consortium name="DOE Joint Genome Institute"/>
            <person name="Mondo S.J."/>
            <person name="Chang Y."/>
            <person name="Wang Y."/>
            <person name="Ahrendt S."/>
            <person name="Andreopoulos W."/>
            <person name="Barry K."/>
            <person name="Beard J."/>
            <person name="Benny G.L."/>
            <person name="Blankenship S."/>
            <person name="Bonito G."/>
            <person name="Cuomo C."/>
            <person name="Desiro A."/>
            <person name="Gervers K.A."/>
            <person name="Hundley H."/>
            <person name="Kuo A."/>
            <person name="LaButti K."/>
            <person name="Lang B.F."/>
            <person name="Lipzen A."/>
            <person name="O'Donnell K."/>
            <person name="Pangilinan J."/>
            <person name="Reynolds N."/>
            <person name="Sandor L."/>
            <person name="Smith M.W."/>
            <person name="Tsang A."/>
            <person name="Grigoriev I.V."/>
            <person name="Stajich J.E."/>
            <person name="Spatafora J.W."/>
        </authorList>
    </citation>
    <scope>NUCLEOTIDE SEQUENCE</scope>
    <source>
        <strain evidence="1">RSA 2281</strain>
    </source>
</reference>
<reference evidence="1" key="1">
    <citation type="journal article" date="2022" name="IScience">
        <title>Evolution of zygomycete secretomes and the origins of terrestrial fungal ecologies.</title>
        <authorList>
            <person name="Chang Y."/>
            <person name="Wang Y."/>
            <person name="Mondo S."/>
            <person name="Ahrendt S."/>
            <person name="Andreopoulos W."/>
            <person name="Barry K."/>
            <person name="Beard J."/>
            <person name="Benny G.L."/>
            <person name="Blankenship S."/>
            <person name="Bonito G."/>
            <person name="Cuomo C."/>
            <person name="Desiro A."/>
            <person name="Gervers K.A."/>
            <person name="Hundley H."/>
            <person name="Kuo A."/>
            <person name="LaButti K."/>
            <person name="Lang B.F."/>
            <person name="Lipzen A."/>
            <person name="O'Donnell K."/>
            <person name="Pangilinan J."/>
            <person name="Reynolds N."/>
            <person name="Sandor L."/>
            <person name="Smith M.E."/>
            <person name="Tsang A."/>
            <person name="Grigoriev I.V."/>
            <person name="Stajich J.E."/>
            <person name="Spatafora J.W."/>
        </authorList>
    </citation>
    <scope>NUCLEOTIDE SEQUENCE</scope>
    <source>
        <strain evidence="1">RSA 2281</strain>
    </source>
</reference>
<protein>
    <submittedName>
        <fullName evidence="1">Uncharacterized protein</fullName>
    </submittedName>
</protein>
<evidence type="ECO:0000313" key="2">
    <source>
        <dbReference type="Proteomes" id="UP001209540"/>
    </source>
</evidence>